<evidence type="ECO:0000313" key="1">
    <source>
        <dbReference type="EMBL" id="MCA9389991.1"/>
    </source>
</evidence>
<dbReference type="Proteomes" id="UP000701698">
    <property type="component" value="Unassembled WGS sequence"/>
</dbReference>
<dbReference type="SUPFAM" id="SSF53254">
    <property type="entry name" value="Phosphoglycerate mutase-like"/>
    <property type="match status" value="1"/>
</dbReference>
<sequence length="265" mass="31000">MKWPSSLVFIRHGQSQYNKLKVTKEQQPEYQEFKQQFKREFESANEPDWVSSELRDLAIKAMKAIKLKNINDQNTPLTDEGYDQAVQTGARLKDEITLPDTIFISPYLRTRQTFEGIAQSWPGLNDVPHVFEDRIREQEHGLASVFNDRAIYLTLNPLQALLFKQEGKYYYRYLNGESRSDVKSRLRSMLGTFIREYAEKNILLVSHHLTLLCLRSNLERWDVETFLSVDEKEKPINCGVTVYKGNSKLGANGRLELESYNQQYY</sequence>
<dbReference type="SMART" id="SM00855">
    <property type="entry name" value="PGAM"/>
    <property type="match status" value="1"/>
</dbReference>
<dbReference type="EMBL" id="JAGQKX010000018">
    <property type="protein sequence ID" value="MCA9389991.1"/>
    <property type="molecule type" value="Genomic_DNA"/>
</dbReference>
<dbReference type="InterPro" id="IPR052765">
    <property type="entry name" value="PGM-Related"/>
</dbReference>
<dbReference type="CDD" id="cd07067">
    <property type="entry name" value="HP_PGM_like"/>
    <property type="match status" value="1"/>
</dbReference>
<name>A0A955LHT4_UNCKA</name>
<proteinExistence type="predicted"/>
<organism evidence="1 2">
    <name type="scientific">candidate division WWE3 bacterium</name>
    <dbReference type="NCBI Taxonomy" id="2053526"/>
    <lineage>
        <taxon>Bacteria</taxon>
        <taxon>Katanobacteria</taxon>
    </lineage>
</organism>
<dbReference type="Gene3D" id="3.40.50.1240">
    <property type="entry name" value="Phosphoglycerate mutase-like"/>
    <property type="match status" value="1"/>
</dbReference>
<reference evidence="1" key="2">
    <citation type="journal article" date="2021" name="Microbiome">
        <title>Successional dynamics and alternative stable states in a saline activated sludge microbial community over 9 years.</title>
        <authorList>
            <person name="Wang Y."/>
            <person name="Ye J."/>
            <person name="Ju F."/>
            <person name="Liu L."/>
            <person name="Boyd J.A."/>
            <person name="Deng Y."/>
            <person name="Parks D.H."/>
            <person name="Jiang X."/>
            <person name="Yin X."/>
            <person name="Woodcroft B.J."/>
            <person name="Tyson G.W."/>
            <person name="Hugenholtz P."/>
            <person name="Polz M.F."/>
            <person name="Zhang T."/>
        </authorList>
    </citation>
    <scope>NUCLEOTIDE SEQUENCE</scope>
    <source>
        <strain evidence="1">HKST-UBA01</strain>
    </source>
</reference>
<reference evidence="1" key="1">
    <citation type="submission" date="2020-04" db="EMBL/GenBank/DDBJ databases">
        <authorList>
            <person name="Zhang T."/>
        </authorList>
    </citation>
    <scope>NUCLEOTIDE SEQUENCE</scope>
    <source>
        <strain evidence="1">HKST-UBA01</strain>
    </source>
</reference>
<evidence type="ECO:0000313" key="2">
    <source>
        <dbReference type="Proteomes" id="UP000701698"/>
    </source>
</evidence>
<protein>
    <submittedName>
        <fullName evidence="1">Histidine phosphatase family protein</fullName>
    </submittedName>
</protein>
<comment type="caution">
    <text evidence="1">The sequence shown here is derived from an EMBL/GenBank/DDBJ whole genome shotgun (WGS) entry which is preliminary data.</text>
</comment>
<dbReference type="Pfam" id="PF00300">
    <property type="entry name" value="His_Phos_1"/>
    <property type="match status" value="1"/>
</dbReference>
<gene>
    <name evidence="1" type="ORF">KC571_01190</name>
</gene>
<accession>A0A955LHT4</accession>
<dbReference type="InterPro" id="IPR013078">
    <property type="entry name" value="His_Pase_superF_clade-1"/>
</dbReference>
<dbReference type="InterPro" id="IPR029033">
    <property type="entry name" value="His_PPase_superfam"/>
</dbReference>
<dbReference type="AlphaFoldDB" id="A0A955LHT4"/>
<dbReference type="PANTHER" id="PTHR46192">
    <property type="entry name" value="BROAD-RANGE ACID PHOSPHATASE DET1"/>
    <property type="match status" value="1"/>
</dbReference>